<comment type="caution">
    <text evidence="1">The sequence shown here is derived from an EMBL/GenBank/DDBJ whole genome shotgun (WGS) entry which is preliminary data.</text>
</comment>
<name>A0ABR2GVG6_9EUKA</name>
<sequence>MQKVNKIWEASPQSSISSLVLSLHGRLRMIISDNGQSISDKLRSGIYKAPQIVLPYRNDLLGFNDLVCLNYSDVDDQPVEFTSKRKFNDDEDILLKSLVDIHGRK</sequence>
<evidence type="ECO:0000313" key="1">
    <source>
        <dbReference type="EMBL" id="KAK8837922.1"/>
    </source>
</evidence>
<dbReference type="EMBL" id="JAPFFF010000057">
    <property type="protein sequence ID" value="KAK8837922.1"/>
    <property type="molecule type" value="Genomic_DNA"/>
</dbReference>
<dbReference type="Proteomes" id="UP001470230">
    <property type="component" value="Unassembled WGS sequence"/>
</dbReference>
<reference evidence="1 2" key="1">
    <citation type="submission" date="2024-04" db="EMBL/GenBank/DDBJ databases">
        <title>Tritrichomonas musculus Genome.</title>
        <authorList>
            <person name="Alves-Ferreira E."/>
            <person name="Grigg M."/>
            <person name="Lorenzi H."/>
            <person name="Galac M."/>
        </authorList>
    </citation>
    <scope>NUCLEOTIDE SEQUENCE [LARGE SCALE GENOMIC DNA]</scope>
    <source>
        <strain evidence="1 2">EAF2021</strain>
    </source>
</reference>
<evidence type="ECO:0000313" key="2">
    <source>
        <dbReference type="Proteomes" id="UP001470230"/>
    </source>
</evidence>
<proteinExistence type="predicted"/>
<gene>
    <name evidence="1" type="ORF">M9Y10_035863</name>
</gene>
<keyword evidence="2" id="KW-1185">Reference proteome</keyword>
<protein>
    <submittedName>
        <fullName evidence="1">Uncharacterized protein</fullName>
    </submittedName>
</protein>
<organism evidence="1 2">
    <name type="scientific">Tritrichomonas musculus</name>
    <dbReference type="NCBI Taxonomy" id="1915356"/>
    <lineage>
        <taxon>Eukaryota</taxon>
        <taxon>Metamonada</taxon>
        <taxon>Parabasalia</taxon>
        <taxon>Tritrichomonadida</taxon>
        <taxon>Tritrichomonadidae</taxon>
        <taxon>Tritrichomonas</taxon>
    </lineage>
</organism>
<accession>A0ABR2GVG6</accession>